<organism evidence="8 9">
    <name type="scientific">Bradyrhizobium niftali</name>
    <dbReference type="NCBI Taxonomy" id="2560055"/>
    <lineage>
        <taxon>Bacteria</taxon>
        <taxon>Pseudomonadati</taxon>
        <taxon>Pseudomonadota</taxon>
        <taxon>Alphaproteobacteria</taxon>
        <taxon>Hyphomicrobiales</taxon>
        <taxon>Nitrobacteraceae</taxon>
        <taxon>Bradyrhizobium</taxon>
    </lineage>
</organism>
<dbReference type="InterPro" id="IPR045851">
    <property type="entry name" value="AMP-bd_C_sf"/>
</dbReference>
<evidence type="ECO:0000256" key="2">
    <source>
        <dbReference type="ARBA" id="ARBA00022598"/>
    </source>
</evidence>
<evidence type="ECO:0000313" key="9">
    <source>
        <dbReference type="Proteomes" id="UP000297966"/>
    </source>
</evidence>
<dbReference type="EMBL" id="SPQT01000001">
    <property type="protein sequence ID" value="TFV51282.1"/>
    <property type="molecule type" value="Genomic_DNA"/>
</dbReference>
<dbReference type="PANTHER" id="PTHR43201">
    <property type="entry name" value="ACYL-COA SYNTHETASE"/>
    <property type="match status" value="1"/>
</dbReference>
<evidence type="ECO:0000256" key="5">
    <source>
        <dbReference type="ARBA" id="ARBA00067668"/>
    </source>
</evidence>
<proteinExistence type="inferred from homology"/>
<dbReference type="Gene3D" id="3.30.300.30">
    <property type="match status" value="1"/>
</dbReference>
<comment type="caution">
    <text evidence="8">The sequence shown here is derived from an EMBL/GenBank/DDBJ whole genome shotgun (WGS) entry which is preliminary data.</text>
</comment>
<dbReference type="EC" id="6.2.1.44" evidence="4"/>
<evidence type="ECO:0000313" key="8">
    <source>
        <dbReference type="EMBL" id="TFV51282.1"/>
    </source>
</evidence>
<dbReference type="PROSITE" id="PS00455">
    <property type="entry name" value="AMP_BINDING"/>
    <property type="match status" value="1"/>
</dbReference>
<dbReference type="SUPFAM" id="SSF56801">
    <property type="entry name" value="Acetyl-CoA synthetase-like"/>
    <property type="match status" value="1"/>
</dbReference>
<feature type="domain" description="AMP-dependent synthetase/ligase" evidence="6">
    <location>
        <begin position="15"/>
        <end position="377"/>
    </location>
</feature>
<name>A0A4Y9M808_9BRAD</name>
<dbReference type="InterPro" id="IPR042099">
    <property type="entry name" value="ANL_N_sf"/>
</dbReference>
<evidence type="ECO:0000256" key="4">
    <source>
        <dbReference type="ARBA" id="ARBA00066616"/>
    </source>
</evidence>
<evidence type="ECO:0000259" key="7">
    <source>
        <dbReference type="Pfam" id="PF13193"/>
    </source>
</evidence>
<dbReference type="InterPro" id="IPR020845">
    <property type="entry name" value="AMP-binding_CS"/>
</dbReference>
<accession>A0A4Y9M808</accession>
<dbReference type="GO" id="GO:0031956">
    <property type="term" value="F:medium-chain fatty acid-CoA ligase activity"/>
    <property type="evidence" value="ECO:0007669"/>
    <property type="project" value="TreeGrafter"/>
</dbReference>
<reference evidence="8 9" key="1">
    <citation type="submission" date="2019-03" db="EMBL/GenBank/DDBJ databases">
        <title>Bradyrhizobium diversity isolated from nodules of Chamaecrista fasciculata.</title>
        <authorList>
            <person name="Klepa M.S."/>
            <person name="Urquiaga M.O."/>
            <person name="Hungria M."/>
            <person name="Delamuta J.R."/>
        </authorList>
    </citation>
    <scope>NUCLEOTIDE SEQUENCE [LARGE SCALE GENOMIC DNA]</scope>
    <source>
        <strain evidence="8 9">CNPSo 3448</strain>
    </source>
</reference>
<protein>
    <recommendedName>
        <fullName evidence="5">3-methylmercaptopropionyl-CoA ligase</fullName>
        <ecNumber evidence="4">6.2.1.44</ecNumber>
    </recommendedName>
</protein>
<comment type="catalytic activity">
    <reaction evidence="3">
        <text>3-(methylsulfanyl)propanoate + ATP + CoA = 3-(methylsulfanyl)propanoyl-CoA + AMP + diphosphate</text>
        <dbReference type="Rhea" id="RHEA:43052"/>
        <dbReference type="ChEBI" id="CHEBI:30616"/>
        <dbReference type="ChEBI" id="CHEBI:33019"/>
        <dbReference type="ChEBI" id="CHEBI:49016"/>
        <dbReference type="ChEBI" id="CHEBI:57287"/>
        <dbReference type="ChEBI" id="CHEBI:82815"/>
        <dbReference type="ChEBI" id="CHEBI:456215"/>
        <dbReference type="EC" id="6.2.1.44"/>
    </reaction>
    <physiologicalReaction direction="left-to-right" evidence="3">
        <dbReference type="Rhea" id="RHEA:43053"/>
    </physiologicalReaction>
</comment>
<dbReference type="FunFam" id="3.30.300.30:FF:000008">
    <property type="entry name" value="2,3-dihydroxybenzoate-AMP ligase"/>
    <property type="match status" value="1"/>
</dbReference>
<dbReference type="RefSeq" id="WP_135173024.1">
    <property type="nucleotide sequence ID" value="NZ_SPQT01000001.1"/>
</dbReference>
<keyword evidence="2 8" id="KW-0436">Ligase</keyword>
<dbReference type="Gene3D" id="3.40.50.12780">
    <property type="entry name" value="N-terminal domain of ligase-like"/>
    <property type="match status" value="1"/>
</dbReference>
<sequence length="534" mass="57219">MNTMEMPTFDTLVWSAARQNPNGVAVVSQAGSETWSAFAWRVSQIAGALIKNGLEPGMHVCLLAGNSPAHLATTYAVWAAGAVLVPLNIRLSSSELGAILSHVEAAALLFDAAHANTAHTIAAECQISRALQIETLNDLREPTPTGCLPSKPTILRFGEDRDIAGIIYTGGTTGTPKGAMLTGRSFLRQAENLLNIMRHDTMSVYLHTSPLFHLSGLTHTHGITLAAGTHVFPGSTKPDDVFASIADHGVNVLGLVPTYLATLLENTSGHKAALQRIEHVGYGASPISEPLLRRAIRELPNASFHQVYGQTEAGGSCLTLPSEAHRLEKSSRERLSMAGIALPGFDVRISGEDDRECIPGETGEIVVRGEGVMARYWRDPARTSEVLRNGWLRTGDMGRRDEDGYIAVVGRLKDLIITGGENVYAGEVERVLEALPGVRSCAVVGVPDPYWGEAVHAFVVREPGARLTEPDIGQFCRSHIAAYKCPKRVWVGDKPLPLTGVGKIMKSKLREQALALMTTASAPTILSEPAASTD</sequence>
<dbReference type="GO" id="GO:0006631">
    <property type="term" value="P:fatty acid metabolic process"/>
    <property type="evidence" value="ECO:0007669"/>
    <property type="project" value="TreeGrafter"/>
</dbReference>
<dbReference type="Proteomes" id="UP000297966">
    <property type="component" value="Unassembled WGS sequence"/>
</dbReference>
<gene>
    <name evidence="8" type="ORF">E4K65_04235</name>
</gene>
<keyword evidence="9" id="KW-1185">Reference proteome</keyword>
<dbReference type="Pfam" id="PF13193">
    <property type="entry name" value="AMP-binding_C"/>
    <property type="match status" value="1"/>
</dbReference>
<dbReference type="OrthoDB" id="9803968at2"/>
<dbReference type="Pfam" id="PF00501">
    <property type="entry name" value="AMP-binding"/>
    <property type="match status" value="1"/>
</dbReference>
<evidence type="ECO:0000256" key="3">
    <source>
        <dbReference type="ARBA" id="ARBA00051915"/>
    </source>
</evidence>
<feature type="domain" description="AMP-binding enzyme C-terminal" evidence="7">
    <location>
        <begin position="427"/>
        <end position="503"/>
    </location>
</feature>
<comment type="similarity">
    <text evidence="1">Belongs to the ATP-dependent AMP-binding enzyme family.</text>
</comment>
<dbReference type="InterPro" id="IPR000873">
    <property type="entry name" value="AMP-dep_synth/lig_dom"/>
</dbReference>
<evidence type="ECO:0000259" key="6">
    <source>
        <dbReference type="Pfam" id="PF00501"/>
    </source>
</evidence>
<dbReference type="InterPro" id="IPR025110">
    <property type="entry name" value="AMP-bd_C"/>
</dbReference>
<dbReference type="AlphaFoldDB" id="A0A4Y9M808"/>
<dbReference type="PANTHER" id="PTHR43201:SF32">
    <property type="entry name" value="2-SUCCINYLBENZOATE--COA LIGASE, CHLOROPLASTIC_PEROXISOMAL"/>
    <property type="match status" value="1"/>
</dbReference>
<evidence type="ECO:0000256" key="1">
    <source>
        <dbReference type="ARBA" id="ARBA00006432"/>
    </source>
</evidence>